<dbReference type="InterPro" id="IPR052161">
    <property type="entry name" value="Mycobact_Acyl-CoA_DH"/>
</dbReference>
<dbReference type="CDD" id="cd01152">
    <property type="entry name" value="ACAD_fadE6_17_26"/>
    <property type="match status" value="1"/>
</dbReference>
<dbReference type="Proteomes" id="UP000467236">
    <property type="component" value="Chromosome"/>
</dbReference>
<dbReference type="InterPro" id="IPR009075">
    <property type="entry name" value="AcylCo_DH/oxidase_C"/>
</dbReference>
<dbReference type="Gene3D" id="2.40.110.10">
    <property type="entry name" value="Butyryl-CoA Dehydrogenase, subunit A, domain 2"/>
    <property type="match status" value="1"/>
</dbReference>
<dbReference type="InterPro" id="IPR046373">
    <property type="entry name" value="Acyl-CoA_Oxase/DH_mid-dom_sf"/>
</dbReference>
<dbReference type="InterPro" id="IPR036250">
    <property type="entry name" value="AcylCo_DH-like_C"/>
</dbReference>
<evidence type="ECO:0000256" key="3">
    <source>
        <dbReference type="ARBA" id="ARBA00022630"/>
    </source>
</evidence>
<dbReference type="AlphaFoldDB" id="A0A7I7ML40"/>
<gene>
    <name evidence="10" type="primary">fadE17</name>
    <name evidence="10" type="ORF">MSHI_09100</name>
</gene>
<sequence>MDVSYPPEAEAFRDRIREFVAEHLPPGWPGPGALPPHEREEFARHWRRALAGAGLVAVSWPTEYGGGGLSPMEQVVLAEEFARAGAPERAENDLLGIDLLGNTLIALGSEAQKRHFLPRILSGEHRWCQGFSEPEAGSDLASVRTRGVLDGDEWVINGHKIWTSAGTTANWIFLLARTDPSAPKHRGLSFLLVPMDQPGVVVRPIVNAAGHSSFSEVFLTDARTSAGNVVGRVGDGWSTAMTLLGFERGSHIATAAIDFGRDLQRLRELARERGVLVDPRIRDGLAWCFSRVQIMRYRGYRGLTRALNGQLPGAEAAITKVIWSEYFRRYTELAVDILGLDALGPQGPGNGGARLVPEAGTPNSPACWMDELLYARAATIYAGSSQIQRNVIGEQLLGLPREPRPEVVG</sequence>
<keyword evidence="3 6" id="KW-0285">Flavoprotein</keyword>
<dbReference type="Pfam" id="PF00441">
    <property type="entry name" value="Acyl-CoA_dh_1"/>
    <property type="match status" value="1"/>
</dbReference>
<evidence type="ECO:0000256" key="4">
    <source>
        <dbReference type="ARBA" id="ARBA00022827"/>
    </source>
</evidence>
<accession>A0A7I7ML40</accession>
<evidence type="ECO:0000259" key="9">
    <source>
        <dbReference type="Pfam" id="PF02771"/>
    </source>
</evidence>
<evidence type="ECO:0000259" key="8">
    <source>
        <dbReference type="Pfam" id="PF02770"/>
    </source>
</evidence>
<dbReference type="FunFam" id="2.40.110.10:FF:000011">
    <property type="entry name" value="Acyl-CoA dehydrogenase FadE34"/>
    <property type="match status" value="1"/>
</dbReference>
<comment type="similarity">
    <text evidence="2 6">Belongs to the acyl-CoA dehydrogenase family.</text>
</comment>
<keyword evidence="5 6" id="KW-0560">Oxidoreductase</keyword>
<evidence type="ECO:0000256" key="5">
    <source>
        <dbReference type="ARBA" id="ARBA00023002"/>
    </source>
</evidence>
<reference evidence="10 11" key="1">
    <citation type="journal article" date="2019" name="Emerg. Microbes Infect.">
        <title>Comprehensive subspecies identification of 175 nontuberculous mycobacteria species based on 7547 genomic profiles.</title>
        <authorList>
            <person name="Matsumoto Y."/>
            <person name="Kinjo T."/>
            <person name="Motooka D."/>
            <person name="Nabeya D."/>
            <person name="Jung N."/>
            <person name="Uechi K."/>
            <person name="Horii T."/>
            <person name="Iida T."/>
            <person name="Fujita J."/>
            <person name="Nakamura S."/>
        </authorList>
    </citation>
    <scope>NUCLEOTIDE SEQUENCE [LARGE SCALE GENOMIC DNA]</scope>
    <source>
        <strain evidence="10 11">JCM 14233</strain>
    </source>
</reference>
<dbReference type="InterPro" id="IPR009100">
    <property type="entry name" value="AcylCoA_DH/oxidase_NM_dom_sf"/>
</dbReference>
<evidence type="ECO:0000256" key="6">
    <source>
        <dbReference type="RuleBase" id="RU362125"/>
    </source>
</evidence>
<dbReference type="GO" id="GO:0016627">
    <property type="term" value="F:oxidoreductase activity, acting on the CH-CH group of donors"/>
    <property type="evidence" value="ECO:0007669"/>
    <property type="project" value="InterPro"/>
</dbReference>
<evidence type="ECO:0000256" key="2">
    <source>
        <dbReference type="ARBA" id="ARBA00009347"/>
    </source>
</evidence>
<protein>
    <submittedName>
        <fullName evidence="10">Putative acyl-CoA dehydrogenase FadE17</fullName>
    </submittedName>
</protein>
<evidence type="ECO:0000259" key="7">
    <source>
        <dbReference type="Pfam" id="PF00441"/>
    </source>
</evidence>
<evidence type="ECO:0000313" key="11">
    <source>
        <dbReference type="Proteomes" id="UP000467236"/>
    </source>
</evidence>
<feature type="domain" description="Acyl-CoA dehydrogenase/oxidase C-terminal" evidence="7">
    <location>
        <begin position="234"/>
        <end position="397"/>
    </location>
</feature>
<dbReference type="OrthoDB" id="2431337at2"/>
<dbReference type="InterPro" id="IPR037069">
    <property type="entry name" value="AcylCoA_DH/ox_N_sf"/>
</dbReference>
<dbReference type="GO" id="GO:0050660">
    <property type="term" value="F:flavin adenine dinucleotide binding"/>
    <property type="evidence" value="ECO:0007669"/>
    <property type="project" value="InterPro"/>
</dbReference>
<keyword evidence="4 6" id="KW-0274">FAD</keyword>
<evidence type="ECO:0000256" key="1">
    <source>
        <dbReference type="ARBA" id="ARBA00001974"/>
    </source>
</evidence>
<dbReference type="SUPFAM" id="SSF47203">
    <property type="entry name" value="Acyl-CoA dehydrogenase C-terminal domain-like"/>
    <property type="match status" value="1"/>
</dbReference>
<dbReference type="Pfam" id="PF02771">
    <property type="entry name" value="Acyl-CoA_dh_N"/>
    <property type="match status" value="1"/>
</dbReference>
<dbReference type="InterPro" id="IPR006091">
    <property type="entry name" value="Acyl-CoA_Oxase/DH_mid-dom"/>
</dbReference>
<keyword evidence="11" id="KW-1185">Reference proteome</keyword>
<dbReference type="Gene3D" id="1.10.540.10">
    <property type="entry name" value="Acyl-CoA dehydrogenase/oxidase, N-terminal domain"/>
    <property type="match status" value="1"/>
</dbReference>
<dbReference type="Pfam" id="PF02770">
    <property type="entry name" value="Acyl-CoA_dh_M"/>
    <property type="match status" value="1"/>
</dbReference>
<organism evidence="10 11">
    <name type="scientific">Mycobacterium shinjukuense</name>
    <dbReference type="NCBI Taxonomy" id="398694"/>
    <lineage>
        <taxon>Bacteria</taxon>
        <taxon>Bacillati</taxon>
        <taxon>Actinomycetota</taxon>
        <taxon>Actinomycetes</taxon>
        <taxon>Mycobacteriales</taxon>
        <taxon>Mycobacteriaceae</taxon>
        <taxon>Mycobacterium</taxon>
    </lineage>
</organism>
<feature type="domain" description="Acyl-CoA dehydrogenase/oxidase N-terminal" evidence="9">
    <location>
        <begin position="7"/>
        <end position="124"/>
    </location>
</feature>
<comment type="cofactor">
    <cofactor evidence="1 6">
        <name>FAD</name>
        <dbReference type="ChEBI" id="CHEBI:57692"/>
    </cofactor>
</comment>
<dbReference type="PANTHER" id="PTHR43292:SF3">
    <property type="entry name" value="ACYL-COA DEHYDROGENASE FADE29"/>
    <property type="match status" value="1"/>
</dbReference>
<evidence type="ECO:0000313" key="10">
    <source>
        <dbReference type="EMBL" id="BBX73004.1"/>
    </source>
</evidence>
<dbReference type="InterPro" id="IPR013786">
    <property type="entry name" value="AcylCoA_DH/ox_N"/>
</dbReference>
<dbReference type="PANTHER" id="PTHR43292">
    <property type="entry name" value="ACYL-COA DEHYDROGENASE"/>
    <property type="match status" value="1"/>
</dbReference>
<dbReference type="RefSeq" id="WP_083049460.1">
    <property type="nucleotide sequence ID" value="NZ_AP022575.1"/>
</dbReference>
<name>A0A7I7ML40_9MYCO</name>
<feature type="domain" description="Acyl-CoA oxidase/dehydrogenase middle" evidence="8">
    <location>
        <begin position="128"/>
        <end position="220"/>
    </location>
</feature>
<dbReference type="Gene3D" id="1.20.140.10">
    <property type="entry name" value="Butyryl-CoA Dehydrogenase, subunit A, domain 3"/>
    <property type="match status" value="1"/>
</dbReference>
<proteinExistence type="inferred from homology"/>
<dbReference type="SUPFAM" id="SSF56645">
    <property type="entry name" value="Acyl-CoA dehydrogenase NM domain-like"/>
    <property type="match status" value="1"/>
</dbReference>
<dbReference type="KEGG" id="mshj:MSHI_09100"/>
<dbReference type="EMBL" id="AP022575">
    <property type="protein sequence ID" value="BBX73004.1"/>
    <property type="molecule type" value="Genomic_DNA"/>
</dbReference>
<dbReference type="GO" id="GO:0005886">
    <property type="term" value="C:plasma membrane"/>
    <property type="evidence" value="ECO:0007669"/>
    <property type="project" value="TreeGrafter"/>
</dbReference>